<dbReference type="GO" id="GO:0005524">
    <property type="term" value="F:ATP binding"/>
    <property type="evidence" value="ECO:0007669"/>
    <property type="project" value="UniProtKB-UniRule"/>
</dbReference>
<keyword evidence="10" id="KW-1185">Reference proteome</keyword>
<organism evidence="9 10">
    <name type="scientific">Sphaerochaeta pleomorpha (strain ATCC BAA-1885 / DSM 22778 / Grapes)</name>
    <dbReference type="NCBI Taxonomy" id="158190"/>
    <lineage>
        <taxon>Bacteria</taxon>
        <taxon>Pseudomonadati</taxon>
        <taxon>Spirochaetota</taxon>
        <taxon>Spirochaetia</taxon>
        <taxon>Spirochaetales</taxon>
        <taxon>Sphaerochaetaceae</taxon>
        <taxon>Sphaerochaeta</taxon>
    </lineage>
</organism>
<evidence type="ECO:0000313" key="9">
    <source>
        <dbReference type="EMBL" id="AEV28173.1"/>
    </source>
</evidence>
<feature type="binding site" evidence="5">
    <location>
        <position position="122"/>
    </location>
    <ligand>
        <name>ATP</name>
        <dbReference type="ChEBI" id="CHEBI:30616"/>
    </ligand>
</feature>
<dbReference type="UniPathway" id="UPA00588">
    <property type="reaction ID" value="UER00649"/>
</dbReference>
<comment type="similarity">
    <text evidence="5 6">Belongs to the adenylate kinase family.</text>
</comment>
<feature type="binding site" evidence="5">
    <location>
        <begin position="10"/>
        <end position="15"/>
    </location>
    <ligand>
        <name>ATP</name>
        <dbReference type="ChEBI" id="CHEBI:30616"/>
    </ligand>
</feature>
<dbReference type="STRING" id="158190.SpiGrapes_0314"/>
<dbReference type="GO" id="GO:0004017">
    <property type="term" value="F:AMP kinase activity"/>
    <property type="evidence" value="ECO:0007669"/>
    <property type="project" value="UniProtKB-UniRule"/>
</dbReference>
<dbReference type="EC" id="2.7.4.3" evidence="5 7"/>
<comment type="function">
    <text evidence="5">Catalyzes the reversible transfer of the terminal phosphate group between ATP and AMP. Plays an important role in cellular energy homeostasis and in adenine nucleotide metabolism.</text>
</comment>
<dbReference type="PROSITE" id="PS00113">
    <property type="entry name" value="ADENYLATE_KINASE"/>
    <property type="match status" value="1"/>
</dbReference>
<dbReference type="NCBIfam" id="NF001380">
    <property type="entry name" value="PRK00279.1-2"/>
    <property type="match status" value="1"/>
</dbReference>
<evidence type="ECO:0000256" key="5">
    <source>
        <dbReference type="HAMAP-Rule" id="MF_00235"/>
    </source>
</evidence>
<evidence type="ECO:0000256" key="4">
    <source>
        <dbReference type="ARBA" id="ARBA00022777"/>
    </source>
</evidence>
<feature type="binding site" evidence="5">
    <location>
        <begin position="131"/>
        <end position="132"/>
    </location>
    <ligand>
        <name>ATP</name>
        <dbReference type="ChEBI" id="CHEBI:30616"/>
    </ligand>
</feature>
<dbReference type="Pfam" id="PF05191">
    <property type="entry name" value="ADK_lid"/>
    <property type="match status" value="1"/>
</dbReference>
<name>G8QUZ7_SPHPG</name>
<feature type="binding site" evidence="5">
    <location>
        <position position="194"/>
    </location>
    <ligand>
        <name>ATP</name>
        <dbReference type="ChEBI" id="CHEBI:30616"/>
    </ligand>
</feature>
<feature type="region of interest" description="NMP" evidence="5">
    <location>
        <begin position="30"/>
        <end position="59"/>
    </location>
</feature>
<dbReference type="InterPro" id="IPR000850">
    <property type="entry name" value="Adenylat/UMP-CMP_kin"/>
</dbReference>
<keyword evidence="4 5" id="KW-0418">Kinase</keyword>
<dbReference type="Gene3D" id="3.40.50.300">
    <property type="entry name" value="P-loop containing nucleotide triphosphate hydrolases"/>
    <property type="match status" value="1"/>
</dbReference>
<dbReference type="EMBL" id="CP003155">
    <property type="protein sequence ID" value="AEV28173.1"/>
    <property type="molecule type" value="Genomic_DNA"/>
</dbReference>
<evidence type="ECO:0000259" key="8">
    <source>
        <dbReference type="Pfam" id="PF05191"/>
    </source>
</evidence>
<sequence>MNLVFLGPPGAGKGTIASQAKTHYDIPHISTGDLFRNNIKNETELGKQVKAILASGNLVPDSVTIAMVKDRLSEDDAKKGFILDGFPRTIAQAEALKEMTGLDAVVNFVLDREDIVKRLSGRRVCKSTGKTYHIIYSPPKVEGIDDETGESLIQRDDDKEEAIINRLAVYDKQTEPLIAYYREKGILIDIDAKPAPEEVFASMVKLLQK</sequence>
<dbReference type="InterPro" id="IPR007862">
    <property type="entry name" value="Adenylate_kinase_lid-dom"/>
</dbReference>
<evidence type="ECO:0000256" key="7">
    <source>
        <dbReference type="RuleBase" id="RU003331"/>
    </source>
</evidence>
<feature type="region of interest" description="LID" evidence="5">
    <location>
        <begin position="121"/>
        <end position="158"/>
    </location>
</feature>
<keyword evidence="1 5" id="KW-0808">Transferase</keyword>
<dbReference type="NCBIfam" id="NF011100">
    <property type="entry name" value="PRK14527.1"/>
    <property type="match status" value="1"/>
</dbReference>
<protein>
    <recommendedName>
        <fullName evidence="5 7">Adenylate kinase</fullName>
        <shortName evidence="5">AK</shortName>
        <ecNumber evidence="5 7">2.7.4.3</ecNumber>
    </recommendedName>
    <alternativeName>
        <fullName evidence="5">ATP-AMP transphosphorylase</fullName>
    </alternativeName>
    <alternativeName>
        <fullName evidence="5">ATP:AMP phosphotransferase</fullName>
    </alternativeName>
    <alternativeName>
        <fullName evidence="5">Adenylate monophosphate kinase</fullName>
    </alternativeName>
</protein>
<evidence type="ECO:0000256" key="2">
    <source>
        <dbReference type="ARBA" id="ARBA00022727"/>
    </source>
</evidence>
<dbReference type="Pfam" id="PF00406">
    <property type="entry name" value="ADK"/>
    <property type="match status" value="1"/>
</dbReference>
<evidence type="ECO:0000313" key="10">
    <source>
        <dbReference type="Proteomes" id="UP000005632"/>
    </source>
</evidence>
<dbReference type="InterPro" id="IPR027417">
    <property type="entry name" value="P-loop_NTPase"/>
</dbReference>
<comment type="subcellular location">
    <subcellularLocation>
        <location evidence="5 7">Cytoplasm</location>
    </subcellularLocation>
</comment>
<feature type="binding site" evidence="5">
    <location>
        <position position="155"/>
    </location>
    <ligand>
        <name>AMP</name>
        <dbReference type="ChEBI" id="CHEBI:456215"/>
    </ligand>
</feature>
<dbReference type="SUPFAM" id="SSF52540">
    <property type="entry name" value="P-loop containing nucleoside triphosphate hydrolases"/>
    <property type="match status" value="1"/>
</dbReference>
<feature type="binding site" evidence="5">
    <location>
        <begin position="57"/>
        <end position="59"/>
    </location>
    <ligand>
        <name>AMP</name>
        <dbReference type="ChEBI" id="CHEBI:456215"/>
    </ligand>
</feature>
<dbReference type="InterPro" id="IPR006259">
    <property type="entry name" value="Adenyl_kin_sub"/>
</dbReference>
<dbReference type="KEGG" id="sgp:SpiGrapes_0314"/>
<dbReference type="OrthoDB" id="9805030at2"/>
<evidence type="ECO:0000256" key="3">
    <source>
        <dbReference type="ARBA" id="ARBA00022741"/>
    </source>
</evidence>
<comment type="caution">
    <text evidence="5">Lacks conserved residue(s) required for the propagation of feature annotation.</text>
</comment>
<dbReference type="NCBIfam" id="TIGR01351">
    <property type="entry name" value="adk"/>
    <property type="match status" value="1"/>
</dbReference>
<dbReference type="InterPro" id="IPR033690">
    <property type="entry name" value="Adenylat_kinase_CS"/>
</dbReference>
<gene>
    <name evidence="5" type="primary">adk</name>
    <name evidence="9" type="ordered locus">SpiGrapes_0314</name>
</gene>
<dbReference type="HOGENOM" id="CLU_032354_1_2_12"/>
<dbReference type="RefSeq" id="WP_014269022.1">
    <property type="nucleotide sequence ID" value="NC_016633.1"/>
</dbReference>
<feature type="domain" description="Adenylate kinase active site lid" evidence="8">
    <location>
        <begin position="122"/>
        <end position="157"/>
    </location>
</feature>
<dbReference type="PRINTS" id="PR00094">
    <property type="entry name" value="ADENYLTKNASE"/>
</dbReference>
<proteinExistence type="inferred from homology"/>
<dbReference type="CDD" id="cd01428">
    <property type="entry name" value="ADK"/>
    <property type="match status" value="1"/>
</dbReference>
<comment type="subunit">
    <text evidence="5 7">Monomer.</text>
</comment>
<evidence type="ECO:0000256" key="6">
    <source>
        <dbReference type="RuleBase" id="RU003330"/>
    </source>
</evidence>
<dbReference type="AlphaFoldDB" id="G8QUZ7"/>
<accession>G8QUZ7</accession>
<dbReference type="Proteomes" id="UP000005632">
    <property type="component" value="Chromosome"/>
</dbReference>
<feature type="binding site" evidence="5">
    <location>
        <position position="166"/>
    </location>
    <ligand>
        <name>AMP</name>
        <dbReference type="ChEBI" id="CHEBI:456215"/>
    </ligand>
</feature>
<dbReference type="GO" id="GO:0044209">
    <property type="term" value="P:AMP salvage"/>
    <property type="evidence" value="ECO:0007669"/>
    <property type="project" value="UniProtKB-UniRule"/>
</dbReference>
<keyword evidence="5 7" id="KW-0067">ATP-binding</keyword>
<evidence type="ECO:0000256" key="1">
    <source>
        <dbReference type="ARBA" id="ARBA00022679"/>
    </source>
</evidence>
<reference evidence="9 10" key="1">
    <citation type="submission" date="2011-11" db="EMBL/GenBank/DDBJ databases">
        <title>Complete sequence of Spirochaeta sp. grapes.</title>
        <authorList>
            <consortium name="US DOE Joint Genome Institute"/>
            <person name="Lucas S."/>
            <person name="Han J."/>
            <person name="Lapidus A."/>
            <person name="Cheng J.-F."/>
            <person name="Goodwin L."/>
            <person name="Pitluck S."/>
            <person name="Peters L."/>
            <person name="Ovchinnikova G."/>
            <person name="Munk A.C."/>
            <person name="Detter J.C."/>
            <person name="Han C."/>
            <person name="Tapia R."/>
            <person name="Land M."/>
            <person name="Hauser L."/>
            <person name="Kyrpides N."/>
            <person name="Ivanova N."/>
            <person name="Pagani I."/>
            <person name="Ritalahtilisa K."/>
            <person name="Loeffler F."/>
            <person name="Woyke T."/>
        </authorList>
    </citation>
    <scope>NUCLEOTIDE SEQUENCE [LARGE SCALE GENOMIC DNA]</scope>
    <source>
        <strain evidence="10">ATCC BAA-1885 / DSM 22778 / Grapes</strain>
    </source>
</reference>
<dbReference type="eggNOG" id="COG0563">
    <property type="taxonomic scope" value="Bacteria"/>
</dbReference>
<feature type="binding site" evidence="5">
    <location>
        <position position="36"/>
    </location>
    <ligand>
        <name>AMP</name>
        <dbReference type="ChEBI" id="CHEBI:456215"/>
    </ligand>
</feature>
<keyword evidence="2 5" id="KW-0545">Nucleotide biosynthesis</keyword>
<dbReference type="GO" id="GO:0005737">
    <property type="term" value="C:cytoplasm"/>
    <property type="evidence" value="ECO:0007669"/>
    <property type="project" value="UniProtKB-SubCell"/>
</dbReference>
<keyword evidence="3 5" id="KW-0547">Nucleotide-binding</keyword>
<dbReference type="HAMAP" id="MF_00235">
    <property type="entry name" value="Adenylate_kinase_Adk"/>
    <property type="match status" value="1"/>
</dbReference>
<comment type="pathway">
    <text evidence="5">Purine metabolism; AMP biosynthesis via salvage pathway; AMP from ADP: step 1/1.</text>
</comment>
<feature type="binding site" evidence="5">
    <location>
        <position position="31"/>
    </location>
    <ligand>
        <name>AMP</name>
        <dbReference type="ChEBI" id="CHEBI:456215"/>
    </ligand>
</feature>
<feature type="binding site" evidence="5">
    <location>
        <begin position="85"/>
        <end position="88"/>
    </location>
    <ligand>
        <name>AMP</name>
        <dbReference type="ChEBI" id="CHEBI:456215"/>
    </ligand>
</feature>
<dbReference type="PANTHER" id="PTHR23359">
    <property type="entry name" value="NUCLEOTIDE KINASE"/>
    <property type="match status" value="1"/>
</dbReference>
<comment type="catalytic activity">
    <reaction evidence="5 7">
        <text>AMP + ATP = 2 ADP</text>
        <dbReference type="Rhea" id="RHEA:12973"/>
        <dbReference type="ChEBI" id="CHEBI:30616"/>
        <dbReference type="ChEBI" id="CHEBI:456215"/>
        <dbReference type="ChEBI" id="CHEBI:456216"/>
        <dbReference type="EC" id="2.7.4.3"/>
    </reaction>
</comment>
<dbReference type="FunFam" id="3.40.50.300:FF:000106">
    <property type="entry name" value="Adenylate kinase mitochondrial"/>
    <property type="match status" value="1"/>
</dbReference>
<keyword evidence="5" id="KW-0963">Cytoplasm</keyword>
<comment type="domain">
    <text evidence="5">Consists of three domains, a large central CORE domain and two small peripheral domains, NMPbind and LID, which undergo movements during catalysis. The LID domain closes over the site of phosphoryl transfer upon ATP binding. Assembling and dissambling the active center during each catalytic cycle provides an effective means to prevent ATP hydrolysis.</text>
</comment>
<feature type="binding site" evidence="5">
    <location>
        <position position="92"/>
    </location>
    <ligand>
        <name>AMP</name>
        <dbReference type="ChEBI" id="CHEBI:456215"/>
    </ligand>
</feature>
<dbReference type="NCBIfam" id="NF001381">
    <property type="entry name" value="PRK00279.1-3"/>
    <property type="match status" value="1"/>
</dbReference>